<dbReference type="InterPro" id="IPR036388">
    <property type="entry name" value="WH-like_DNA-bd_sf"/>
</dbReference>
<keyword evidence="4 7" id="KW-0238">DNA-binding</keyword>
<dbReference type="Pfam" id="PF00486">
    <property type="entry name" value="Trans_reg_C"/>
    <property type="match status" value="1"/>
</dbReference>
<organism evidence="10 11">
    <name type="scientific">Geomicrobium sediminis</name>
    <dbReference type="NCBI Taxonomy" id="1347788"/>
    <lineage>
        <taxon>Bacteria</taxon>
        <taxon>Bacillati</taxon>
        <taxon>Bacillota</taxon>
        <taxon>Bacilli</taxon>
        <taxon>Bacillales</taxon>
        <taxon>Geomicrobium</taxon>
    </lineage>
</organism>
<dbReference type="InterPro" id="IPR001789">
    <property type="entry name" value="Sig_transdc_resp-reg_receiver"/>
</dbReference>
<evidence type="ECO:0000259" key="9">
    <source>
        <dbReference type="PROSITE" id="PS51755"/>
    </source>
</evidence>
<proteinExistence type="predicted"/>
<comment type="caution">
    <text evidence="10">The sequence shown here is derived from an EMBL/GenBank/DDBJ whole genome shotgun (WGS) entry which is preliminary data.</text>
</comment>
<evidence type="ECO:0000313" key="10">
    <source>
        <dbReference type="EMBL" id="MBM7631631.1"/>
    </source>
</evidence>
<dbReference type="PROSITE" id="PS51755">
    <property type="entry name" value="OMPR_PHOB"/>
    <property type="match status" value="1"/>
</dbReference>
<keyword evidence="3" id="KW-0805">Transcription regulation</keyword>
<dbReference type="SMART" id="SM00862">
    <property type="entry name" value="Trans_reg_C"/>
    <property type="match status" value="1"/>
</dbReference>
<dbReference type="PROSITE" id="PS50110">
    <property type="entry name" value="RESPONSE_REGULATORY"/>
    <property type="match status" value="1"/>
</dbReference>
<evidence type="ECO:0000256" key="6">
    <source>
        <dbReference type="PROSITE-ProRule" id="PRU00169"/>
    </source>
</evidence>
<keyword evidence="2" id="KW-0902">Two-component regulatory system</keyword>
<evidence type="ECO:0000259" key="8">
    <source>
        <dbReference type="PROSITE" id="PS50110"/>
    </source>
</evidence>
<dbReference type="Gene3D" id="6.10.250.690">
    <property type="match status" value="1"/>
</dbReference>
<keyword evidence="11" id="KW-1185">Reference proteome</keyword>
<dbReference type="EMBL" id="JAFBEC010000002">
    <property type="protein sequence ID" value="MBM7631631.1"/>
    <property type="molecule type" value="Genomic_DNA"/>
</dbReference>
<dbReference type="PANTHER" id="PTHR48111:SF22">
    <property type="entry name" value="REGULATOR OF RPOS"/>
    <property type="match status" value="1"/>
</dbReference>
<dbReference type="InterPro" id="IPR039420">
    <property type="entry name" value="WalR-like"/>
</dbReference>
<feature type="modified residue" description="4-aspartylphosphate" evidence="6">
    <location>
        <position position="51"/>
    </location>
</feature>
<keyword evidence="1 6" id="KW-0597">Phosphoprotein</keyword>
<evidence type="ECO:0000256" key="3">
    <source>
        <dbReference type="ARBA" id="ARBA00023015"/>
    </source>
</evidence>
<gene>
    <name evidence="10" type="ORF">JOD17_000723</name>
</gene>
<dbReference type="CDD" id="cd17574">
    <property type="entry name" value="REC_OmpR"/>
    <property type="match status" value="1"/>
</dbReference>
<accession>A0ABS2P8E8</accession>
<evidence type="ECO:0000256" key="1">
    <source>
        <dbReference type="ARBA" id="ARBA00022553"/>
    </source>
</evidence>
<sequence>MKILIAEDDLKISRLLVLELEYEGYKTTVCHDGVEAVQAVEQNRFDLLLLDVMLPKLSGLEILRRFRKNDRTTPVIMLTAKADVTDKVSGLDSGANDYITKPFENEELLARIRVQLRKSKQEDTESESMLTLADVVVYPERHEVYRNDQLIELTAKEFRLLVYLLENQGHVLTRDQLLQHVWGYDYIGDTNVTDVYIRYLRKKIDHNASASLIHTVRGVGYVMKVVKP</sequence>
<feature type="domain" description="Response regulatory" evidence="8">
    <location>
        <begin position="2"/>
        <end position="116"/>
    </location>
</feature>
<protein>
    <submittedName>
        <fullName evidence="10">DNA-binding response OmpR family regulator</fullName>
    </submittedName>
</protein>
<keyword evidence="5" id="KW-0804">Transcription</keyword>
<dbReference type="CDD" id="cd00383">
    <property type="entry name" value="trans_reg_C"/>
    <property type="match status" value="1"/>
</dbReference>
<reference evidence="10 11" key="1">
    <citation type="submission" date="2021-01" db="EMBL/GenBank/DDBJ databases">
        <title>Genomic Encyclopedia of Type Strains, Phase IV (KMG-IV): sequencing the most valuable type-strain genomes for metagenomic binning, comparative biology and taxonomic classification.</title>
        <authorList>
            <person name="Goeker M."/>
        </authorList>
    </citation>
    <scope>NUCLEOTIDE SEQUENCE [LARGE SCALE GENOMIC DNA]</scope>
    <source>
        <strain evidence="10 11">DSM 25540</strain>
    </source>
</reference>
<dbReference type="SUPFAM" id="SSF52172">
    <property type="entry name" value="CheY-like"/>
    <property type="match status" value="1"/>
</dbReference>
<evidence type="ECO:0000313" key="11">
    <source>
        <dbReference type="Proteomes" id="UP000741863"/>
    </source>
</evidence>
<evidence type="ECO:0000256" key="2">
    <source>
        <dbReference type="ARBA" id="ARBA00023012"/>
    </source>
</evidence>
<dbReference type="Gene3D" id="3.40.50.2300">
    <property type="match status" value="1"/>
</dbReference>
<feature type="DNA-binding region" description="OmpR/PhoB-type" evidence="7">
    <location>
        <begin position="127"/>
        <end position="225"/>
    </location>
</feature>
<dbReference type="SMART" id="SM00448">
    <property type="entry name" value="REC"/>
    <property type="match status" value="1"/>
</dbReference>
<dbReference type="InterPro" id="IPR011006">
    <property type="entry name" value="CheY-like_superfamily"/>
</dbReference>
<name>A0ABS2P8E8_9BACL</name>
<dbReference type="InterPro" id="IPR001867">
    <property type="entry name" value="OmpR/PhoB-type_DNA-bd"/>
</dbReference>
<evidence type="ECO:0000256" key="4">
    <source>
        <dbReference type="ARBA" id="ARBA00023125"/>
    </source>
</evidence>
<dbReference type="Pfam" id="PF00072">
    <property type="entry name" value="Response_reg"/>
    <property type="match status" value="1"/>
</dbReference>
<dbReference type="PANTHER" id="PTHR48111">
    <property type="entry name" value="REGULATOR OF RPOS"/>
    <property type="match status" value="1"/>
</dbReference>
<dbReference type="GO" id="GO:0003677">
    <property type="term" value="F:DNA binding"/>
    <property type="evidence" value="ECO:0007669"/>
    <property type="project" value="UniProtKB-KW"/>
</dbReference>
<dbReference type="Proteomes" id="UP000741863">
    <property type="component" value="Unassembled WGS sequence"/>
</dbReference>
<dbReference type="Gene3D" id="1.10.10.10">
    <property type="entry name" value="Winged helix-like DNA-binding domain superfamily/Winged helix DNA-binding domain"/>
    <property type="match status" value="1"/>
</dbReference>
<evidence type="ECO:0000256" key="5">
    <source>
        <dbReference type="ARBA" id="ARBA00023163"/>
    </source>
</evidence>
<evidence type="ECO:0000256" key="7">
    <source>
        <dbReference type="PROSITE-ProRule" id="PRU01091"/>
    </source>
</evidence>
<feature type="domain" description="OmpR/PhoB-type" evidence="9">
    <location>
        <begin position="127"/>
        <end position="225"/>
    </location>
</feature>